<evidence type="ECO:0008006" key="2">
    <source>
        <dbReference type="Google" id="ProtNLM"/>
    </source>
</evidence>
<accession>A0AAU7CHY1</accession>
<gene>
    <name evidence="1" type="ORF">V5E97_00970</name>
</gene>
<sequence length="177" mass="19109">MSHEQHHAVDLELNAIEHALGSLTPSRSRLDRDQLMFRAGQASMRKASVGRGLWIAVAASTGLIALGEAAMLANRPTPQIIEKVIVVREREPVARDTPTDPVVAQAPATIRGFGASPSFGSTAYERLTSQVFRYGLDGLPTPPSTRANLDALKPSPPLTRQLWQEELLKTLEPGAPS</sequence>
<protein>
    <recommendedName>
        <fullName evidence="2">Anti-sigma factor</fullName>
    </recommendedName>
</protein>
<organism evidence="1">
    <name type="scientific">Singulisphaera sp. Ch08</name>
    <dbReference type="NCBI Taxonomy" id="3120278"/>
    <lineage>
        <taxon>Bacteria</taxon>
        <taxon>Pseudomonadati</taxon>
        <taxon>Planctomycetota</taxon>
        <taxon>Planctomycetia</taxon>
        <taxon>Isosphaerales</taxon>
        <taxon>Isosphaeraceae</taxon>
        <taxon>Singulisphaera</taxon>
    </lineage>
</organism>
<name>A0AAU7CHY1_9BACT</name>
<dbReference type="AlphaFoldDB" id="A0AAU7CHY1"/>
<dbReference type="RefSeq" id="WP_406697406.1">
    <property type="nucleotide sequence ID" value="NZ_CP155447.1"/>
</dbReference>
<reference evidence="1" key="1">
    <citation type="submission" date="2024-05" db="EMBL/GenBank/DDBJ databases">
        <title>Planctomycetes of the genus Singulisphaera possess chitinolytic capabilities.</title>
        <authorList>
            <person name="Ivanova A."/>
        </authorList>
    </citation>
    <scope>NUCLEOTIDE SEQUENCE</scope>
    <source>
        <strain evidence="1">Ch08T</strain>
    </source>
</reference>
<evidence type="ECO:0000313" key="1">
    <source>
        <dbReference type="EMBL" id="XBH04614.1"/>
    </source>
</evidence>
<proteinExistence type="predicted"/>
<dbReference type="EMBL" id="CP155447">
    <property type="protein sequence ID" value="XBH04614.1"/>
    <property type="molecule type" value="Genomic_DNA"/>
</dbReference>